<evidence type="ECO:0000313" key="1">
    <source>
        <dbReference type="EMBL" id="SNB85034.1"/>
    </source>
</evidence>
<gene>
    <name evidence="1" type="ORF">SAMN06265338_1435</name>
</gene>
<keyword evidence="2" id="KW-1185">Reference proteome</keyword>
<dbReference type="Proteomes" id="UP000198418">
    <property type="component" value="Unassembled WGS sequence"/>
</dbReference>
<dbReference type="OrthoDB" id="8091442at2"/>
<evidence type="ECO:0000313" key="2">
    <source>
        <dbReference type="Proteomes" id="UP000198418"/>
    </source>
</evidence>
<protein>
    <submittedName>
        <fullName evidence="1">Uncharacterized protein</fullName>
    </submittedName>
</protein>
<dbReference type="EMBL" id="FYDG01000043">
    <property type="protein sequence ID" value="SNB85034.1"/>
    <property type="molecule type" value="Genomic_DNA"/>
</dbReference>
<organism evidence="1 2">
    <name type="scientific">Rhodoblastus acidophilus</name>
    <name type="common">Rhodopseudomonas acidophila</name>
    <dbReference type="NCBI Taxonomy" id="1074"/>
    <lineage>
        <taxon>Bacteria</taxon>
        <taxon>Pseudomonadati</taxon>
        <taxon>Pseudomonadota</taxon>
        <taxon>Alphaproteobacteria</taxon>
        <taxon>Hyphomicrobiales</taxon>
        <taxon>Rhodoblastaceae</taxon>
        <taxon>Rhodoblastus</taxon>
    </lineage>
</organism>
<accession>A0A212SHH8</accession>
<reference evidence="2" key="1">
    <citation type="submission" date="2017-06" db="EMBL/GenBank/DDBJ databases">
        <authorList>
            <person name="Varghese N."/>
            <person name="Submissions S."/>
        </authorList>
    </citation>
    <scope>NUCLEOTIDE SEQUENCE [LARGE SCALE GENOMIC DNA]</scope>
    <source>
        <strain evidence="2">DSM 137</strain>
    </source>
</reference>
<dbReference type="RefSeq" id="WP_088522723.1">
    <property type="nucleotide sequence ID" value="NZ_FYDG01000043.1"/>
</dbReference>
<dbReference type="AlphaFoldDB" id="A0A212SHH8"/>
<name>A0A212SHH8_RHOAC</name>
<sequence>MANNRKAPAQSATSAKQPKAAITFERAKLLCPDQGKAERIAENFGLFCPDYENIRDQHSLALLSMRDGFDGALNEKATALHFQRVVGALVSSAVGAGSFYSDKVSDARALATRTHEGGQEDEAPVGFENKARRAAEFAAEMGLQAFALLAAAHGAVDAYKDITGEEWKPYRAPAESQPLEQRALKTQLDAL</sequence>
<proteinExistence type="predicted"/>